<dbReference type="RefSeq" id="WP_128526624.1">
    <property type="nucleotide sequence ID" value="NZ_CP026118.1"/>
</dbReference>
<dbReference type="Proteomes" id="UP000287756">
    <property type="component" value="Chromosome"/>
</dbReference>
<name>A0A410MI37_9BACI</name>
<reference evidence="2 3" key="1">
    <citation type="submission" date="2018-01" db="EMBL/GenBank/DDBJ databases">
        <title>The whole genome sequencing and assembly of Halobacillus litoralis ERB031 strain.</title>
        <authorList>
            <person name="Lee S.-J."/>
            <person name="Park M.-K."/>
            <person name="Kim J.-Y."/>
            <person name="Lee Y.-J."/>
            <person name="Yi H."/>
            <person name="Bahn Y.-S."/>
            <person name="Kim J.F."/>
            <person name="Lee D.-W."/>
        </authorList>
    </citation>
    <scope>NUCLEOTIDE SEQUENCE [LARGE SCALE GENOMIC DNA]</scope>
    <source>
        <strain evidence="2 3">ERB 031</strain>
    </source>
</reference>
<evidence type="ECO:0000313" key="2">
    <source>
        <dbReference type="EMBL" id="QAS54358.1"/>
    </source>
</evidence>
<proteinExistence type="predicted"/>
<dbReference type="EMBL" id="CP026118">
    <property type="protein sequence ID" value="QAS54358.1"/>
    <property type="molecule type" value="Genomic_DNA"/>
</dbReference>
<keyword evidence="1" id="KW-0472">Membrane</keyword>
<accession>A0A410MI37</accession>
<evidence type="ECO:0000256" key="1">
    <source>
        <dbReference type="SAM" id="Phobius"/>
    </source>
</evidence>
<protein>
    <submittedName>
        <fullName evidence="2">Uncharacterized protein</fullName>
    </submittedName>
</protein>
<organism evidence="2 3">
    <name type="scientific">Halobacillus litoralis</name>
    <dbReference type="NCBI Taxonomy" id="45668"/>
    <lineage>
        <taxon>Bacteria</taxon>
        <taxon>Bacillati</taxon>
        <taxon>Bacillota</taxon>
        <taxon>Bacilli</taxon>
        <taxon>Bacillales</taxon>
        <taxon>Bacillaceae</taxon>
        <taxon>Halobacillus</taxon>
    </lineage>
</organism>
<dbReference type="AlphaFoldDB" id="A0A410MI37"/>
<feature type="transmembrane region" description="Helical" evidence="1">
    <location>
        <begin position="20"/>
        <end position="40"/>
    </location>
</feature>
<sequence>MHQDSKQPGPKSNFSKFKELWFLLFMLLFTVIHNVMDHLLGDSWNYLGYGVVFLVTYILFRYMRLSLPILRKQLSWGSLVGFYVAGVFLLGFIMLP</sequence>
<keyword evidence="1" id="KW-1133">Transmembrane helix</keyword>
<dbReference type="OrthoDB" id="2972782at2"/>
<evidence type="ECO:0000313" key="3">
    <source>
        <dbReference type="Proteomes" id="UP000287756"/>
    </source>
</evidence>
<keyword evidence="1" id="KW-0812">Transmembrane</keyword>
<feature type="transmembrane region" description="Helical" evidence="1">
    <location>
        <begin position="46"/>
        <end position="62"/>
    </location>
</feature>
<gene>
    <name evidence="2" type="ORF">HLI_20115</name>
</gene>
<dbReference type="KEGG" id="hli:HLI_20115"/>
<feature type="transmembrane region" description="Helical" evidence="1">
    <location>
        <begin position="74"/>
        <end position="95"/>
    </location>
</feature>